<feature type="compositionally biased region" description="Acidic residues" evidence="1">
    <location>
        <begin position="404"/>
        <end position="423"/>
    </location>
</feature>
<dbReference type="OrthoDB" id="2682862at2759"/>
<accession>A0A1B7N2V0</accession>
<organism evidence="2 3">
    <name type="scientific">Rhizopogon vinicolor AM-OR11-026</name>
    <dbReference type="NCBI Taxonomy" id="1314800"/>
    <lineage>
        <taxon>Eukaryota</taxon>
        <taxon>Fungi</taxon>
        <taxon>Dikarya</taxon>
        <taxon>Basidiomycota</taxon>
        <taxon>Agaricomycotina</taxon>
        <taxon>Agaricomycetes</taxon>
        <taxon>Agaricomycetidae</taxon>
        <taxon>Boletales</taxon>
        <taxon>Suillineae</taxon>
        <taxon>Rhizopogonaceae</taxon>
        <taxon>Rhizopogon</taxon>
    </lineage>
</organism>
<feature type="region of interest" description="Disordered" evidence="1">
    <location>
        <begin position="298"/>
        <end position="332"/>
    </location>
</feature>
<dbReference type="EMBL" id="KV448260">
    <property type="protein sequence ID" value="OAX39162.1"/>
    <property type="molecule type" value="Genomic_DNA"/>
</dbReference>
<protein>
    <submittedName>
        <fullName evidence="2">Uncharacterized protein</fullName>
    </submittedName>
</protein>
<evidence type="ECO:0000256" key="1">
    <source>
        <dbReference type="SAM" id="MobiDB-lite"/>
    </source>
</evidence>
<feature type="compositionally biased region" description="Polar residues" evidence="1">
    <location>
        <begin position="389"/>
        <end position="399"/>
    </location>
</feature>
<dbReference type="Proteomes" id="UP000092154">
    <property type="component" value="Unassembled WGS sequence"/>
</dbReference>
<evidence type="ECO:0000313" key="2">
    <source>
        <dbReference type="EMBL" id="OAX39162.1"/>
    </source>
</evidence>
<evidence type="ECO:0000313" key="3">
    <source>
        <dbReference type="Proteomes" id="UP000092154"/>
    </source>
</evidence>
<sequence>MTHPLTRNNSKTIMCSLSPLSNPLQPIISGPSLQRLNHHSSTRSHVKWSTPLTHIRVIPARETESASAEANVPSSQHGDVGPIAGVMDGLDLTPTAFDASGASTKPLQVVHQPESTRHPSPRTSSPHPLSFGAIQAAIPQIHSSMANPSLRFILAGHYKAHGPQKTSVVTDKNFVDMMTSEFTFGMLLLPMISHDTNIHIVEPNTVSGPVNETPPITTLESNDTPSSTIDLTLDSDEMNQLQKNPLSNQKSRARKDRNVSIQLIVYLRMVLITDAIQTPTPPSDWNVKVDATKRRSIEIESSDSDRYSDGPRKRRKGNSHASTNGIKQHTRAVVLEGPRSIAHAFNDVIAGKQAEIHAKPAPAPPRERQSTNTDIGVPHAVRGREVLAGTSSAVATSSKVRVEEMEDAKDEEDMDDEDEQDDEEGLVIETSDSLQAHNHASMVSRKVRWWADKLKEIRDTLLESLFEEQTVRDLSFLNVIDES</sequence>
<feature type="region of interest" description="Disordered" evidence="1">
    <location>
        <begin position="109"/>
        <end position="130"/>
    </location>
</feature>
<gene>
    <name evidence="2" type="ORF">K503DRAFT_105855</name>
</gene>
<dbReference type="AlphaFoldDB" id="A0A1B7N2V0"/>
<keyword evidence="3" id="KW-1185">Reference proteome</keyword>
<feature type="region of interest" description="Disordered" evidence="1">
    <location>
        <begin position="204"/>
        <end position="238"/>
    </location>
</feature>
<feature type="compositionally biased region" description="Basic and acidic residues" evidence="1">
    <location>
        <begin position="298"/>
        <end position="311"/>
    </location>
</feature>
<name>A0A1B7N2V0_9AGAM</name>
<dbReference type="InParanoid" id="A0A1B7N2V0"/>
<feature type="compositionally biased region" description="Polar residues" evidence="1">
    <location>
        <begin position="204"/>
        <end position="230"/>
    </location>
</feature>
<proteinExistence type="predicted"/>
<feature type="region of interest" description="Disordered" evidence="1">
    <location>
        <begin position="388"/>
        <end position="423"/>
    </location>
</feature>
<reference evidence="2 3" key="1">
    <citation type="submission" date="2016-06" db="EMBL/GenBank/DDBJ databases">
        <title>Comparative genomics of the ectomycorrhizal sister species Rhizopogon vinicolor and Rhizopogon vesiculosus (Basidiomycota: Boletales) reveals a divergence of the mating type B locus.</title>
        <authorList>
            <consortium name="DOE Joint Genome Institute"/>
            <person name="Mujic A.B."/>
            <person name="Kuo A."/>
            <person name="Tritt A."/>
            <person name="Lipzen A."/>
            <person name="Chen C."/>
            <person name="Johnson J."/>
            <person name="Sharma A."/>
            <person name="Barry K."/>
            <person name="Grigoriev I.V."/>
            <person name="Spatafora J.W."/>
        </authorList>
    </citation>
    <scope>NUCLEOTIDE SEQUENCE [LARGE SCALE GENOMIC DNA]</scope>
    <source>
        <strain evidence="2 3">AM-OR11-026</strain>
    </source>
</reference>